<proteinExistence type="predicted"/>
<dbReference type="EMBL" id="BK015536">
    <property type="protein sequence ID" value="DAE11747.1"/>
    <property type="molecule type" value="Genomic_DNA"/>
</dbReference>
<protein>
    <submittedName>
        <fullName evidence="1">Head to tail adaptor</fullName>
    </submittedName>
</protein>
<sequence>MLCSEILRSVSGKLQDEDADARRWPWESASGAYSLMDSLNAAVREIVTQRPDATALTEPMRLEPGMMQRIPRADIHMTSRNAVSLINVIQNLDTDGNTPGRPVFRVELDALRTAAAWGKAGGRVENWAYSPLDNREAFWVYPGVESGRDVWIEAVYSAEPVRAATPSDRFPLPESFANAAYLWMLFDVLAGDHSESNFAKAQAFLQAFAQSLGVKLQTDLAFPIRQGGVNDAQA</sequence>
<evidence type="ECO:0000313" key="1">
    <source>
        <dbReference type="EMBL" id="DAE11747.1"/>
    </source>
</evidence>
<organism evidence="1">
    <name type="scientific">Podoviridae sp. ctIlO27</name>
    <dbReference type="NCBI Taxonomy" id="2825238"/>
    <lineage>
        <taxon>Viruses</taxon>
        <taxon>Duplodnaviria</taxon>
        <taxon>Heunggongvirae</taxon>
        <taxon>Uroviricota</taxon>
        <taxon>Caudoviricetes</taxon>
    </lineage>
</organism>
<reference evidence="1" key="1">
    <citation type="journal article" date="2021" name="Proc. Natl. Acad. Sci. U.S.A.">
        <title>A Catalog of Tens of Thousands of Viruses from Human Metagenomes Reveals Hidden Associations with Chronic Diseases.</title>
        <authorList>
            <person name="Tisza M.J."/>
            <person name="Buck C.B."/>
        </authorList>
    </citation>
    <scope>NUCLEOTIDE SEQUENCE</scope>
    <source>
        <strain evidence="1">CtIlO27</strain>
    </source>
</reference>
<dbReference type="Pfam" id="PF24175">
    <property type="entry name" value="SU10_adaptor"/>
    <property type="match status" value="1"/>
</dbReference>
<accession>A0A8S5PZ09</accession>
<name>A0A8S5PZ09_9CAUD</name>
<dbReference type="InterPro" id="IPR056209">
    <property type="entry name" value="SU10_adaptor"/>
</dbReference>